<name>A0A921HMC9_9FIRM</name>
<keyword evidence="5" id="KW-0808">Transferase</keyword>
<feature type="transmembrane region" description="Helical" evidence="8">
    <location>
        <begin position="12"/>
        <end position="34"/>
    </location>
</feature>
<evidence type="ECO:0000256" key="2">
    <source>
        <dbReference type="ARBA" id="ARBA00004370"/>
    </source>
</evidence>
<dbReference type="Pfam" id="PF00512">
    <property type="entry name" value="HisKA"/>
    <property type="match status" value="1"/>
</dbReference>
<gene>
    <name evidence="10" type="ORF">K8V65_05530</name>
</gene>
<dbReference type="InterPro" id="IPR003594">
    <property type="entry name" value="HATPase_dom"/>
</dbReference>
<dbReference type="InterPro" id="IPR036097">
    <property type="entry name" value="HisK_dim/P_sf"/>
</dbReference>
<evidence type="ECO:0000313" key="10">
    <source>
        <dbReference type="EMBL" id="HJF85100.1"/>
    </source>
</evidence>
<dbReference type="Proteomes" id="UP000780768">
    <property type="component" value="Unassembled WGS sequence"/>
</dbReference>
<dbReference type="GO" id="GO:0004721">
    <property type="term" value="F:phosphoprotein phosphatase activity"/>
    <property type="evidence" value="ECO:0007669"/>
    <property type="project" value="TreeGrafter"/>
</dbReference>
<keyword evidence="6 10" id="KW-0418">Kinase</keyword>
<keyword evidence="7" id="KW-0902">Two-component regulatory system</keyword>
<evidence type="ECO:0000259" key="9">
    <source>
        <dbReference type="PROSITE" id="PS50109"/>
    </source>
</evidence>
<dbReference type="EC" id="2.7.13.3" evidence="3"/>
<comment type="caution">
    <text evidence="10">The sequence shown here is derived from an EMBL/GenBank/DDBJ whole genome shotgun (WGS) entry which is preliminary data.</text>
</comment>
<dbReference type="SUPFAM" id="SSF47384">
    <property type="entry name" value="Homodimeric domain of signal transducing histidine kinase"/>
    <property type="match status" value="1"/>
</dbReference>
<dbReference type="PROSITE" id="PS50109">
    <property type="entry name" value="HIS_KIN"/>
    <property type="match status" value="1"/>
</dbReference>
<dbReference type="Pfam" id="PF02518">
    <property type="entry name" value="HATPase_c"/>
    <property type="match status" value="1"/>
</dbReference>
<proteinExistence type="predicted"/>
<evidence type="ECO:0000256" key="8">
    <source>
        <dbReference type="SAM" id="Phobius"/>
    </source>
</evidence>
<evidence type="ECO:0000256" key="1">
    <source>
        <dbReference type="ARBA" id="ARBA00000085"/>
    </source>
</evidence>
<reference evidence="10" key="1">
    <citation type="journal article" date="2021" name="PeerJ">
        <title>Extensive microbial diversity within the chicken gut microbiome revealed by metagenomics and culture.</title>
        <authorList>
            <person name="Gilroy R."/>
            <person name="Ravi A."/>
            <person name="Getino M."/>
            <person name="Pursley I."/>
            <person name="Horton D.L."/>
            <person name="Alikhan N.F."/>
            <person name="Baker D."/>
            <person name="Gharbi K."/>
            <person name="Hall N."/>
            <person name="Watson M."/>
            <person name="Adriaenssens E.M."/>
            <person name="Foster-Nyarko E."/>
            <person name="Jarju S."/>
            <person name="Secka A."/>
            <person name="Antonio M."/>
            <person name="Oren A."/>
            <person name="Chaudhuri R.R."/>
            <person name="La Ragione R."/>
            <person name="Hildebrand F."/>
            <person name="Pallen M.J."/>
        </authorList>
    </citation>
    <scope>NUCLEOTIDE SEQUENCE</scope>
    <source>
        <strain evidence="10">7318</strain>
    </source>
</reference>
<keyword evidence="8" id="KW-0812">Transmembrane</keyword>
<feature type="domain" description="Histidine kinase" evidence="9">
    <location>
        <begin position="202"/>
        <end position="417"/>
    </location>
</feature>
<feature type="transmembrane region" description="Helical" evidence="8">
    <location>
        <begin position="159"/>
        <end position="181"/>
    </location>
</feature>
<dbReference type="InterPro" id="IPR003661">
    <property type="entry name" value="HisK_dim/P_dom"/>
</dbReference>
<dbReference type="PANTHER" id="PTHR45453">
    <property type="entry name" value="PHOSPHATE REGULON SENSOR PROTEIN PHOR"/>
    <property type="match status" value="1"/>
</dbReference>
<dbReference type="Gene3D" id="1.10.287.130">
    <property type="match status" value="1"/>
</dbReference>
<dbReference type="CDD" id="cd00082">
    <property type="entry name" value="HisKA"/>
    <property type="match status" value="1"/>
</dbReference>
<dbReference type="GO" id="GO:0000155">
    <property type="term" value="F:phosphorelay sensor kinase activity"/>
    <property type="evidence" value="ECO:0007669"/>
    <property type="project" value="InterPro"/>
</dbReference>
<dbReference type="SMART" id="SM00388">
    <property type="entry name" value="HisKA"/>
    <property type="match status" value="1"/>
</dbReference>
<evidence type="ECO:0000256" key="5">
    <source>
        <dbReference type="ARBA" id="ARBA00022679"/>
    </source>
</evidence>
<evidence type="ECO:0000313" key="11">
    <source>
        <dbReference type="Proteomes" id="UP000780768"/>
    </source>
</evidence>
<keyword evidence="8" id="KW-0472">Membrane</keyword>
<comment type="subcellular location">
    <subcellularLocation>
        <location evidence="2">Membrane</location>
    </subcellularLocation>
</comment>
<accession>A0A921HMC9</accession>
<evidence type="ECO:0000256" key="4">
    <source>
        <dbReference type="ARBA" id="ARBA00022553"/>
    </source>
</evidence>
<protein>
    <recommendedName>
        <fullName evidence="3">histidine kinase</fullName>
        <ecNumber evidence="3">2.7.13.3</ecNumber>
    </recommendedName>
</protein>
<comment type="catalytic activity">
    <reaction evidence="1">
        <text>ATP + protein L-histidine = ADP + protein N-phospho-L-histidine.</text>
        <dbReference type="EC" id="2.7.13.3"/>
    </reaction>
</comment>
<organism evidence="10 11">
    <name type="scientific">Megamonas hypermegale</name>
    <dbReference type="NCBI Taxonomy" id="158847"/>
    <lineage>
        <taxon>Bacteria</taxon>
        <taxon>Bacillati</taxon>
        <taxon>Bacillota</taxon>
        <taxon>Negativicutes</taxon>
        <taxon>Selenomonadales</taxon>
        <taxon>Selenomonadaceae</taxon>
        <taxon>Megamonas</taxon>
    </lineage>
</organism>
<dbReference type="GO" id="GO:0016036">
    <property type="term" value="P:cellular response to phosphate starvation"/>
    <property type="evidence" value="ECO:0007669"/>
    <property type="project" value="TreeGrafter"/>
</dbReference>
<dbReference type="InterPro" id="IPR036890">
    <property type="entry name" value="HATPase_C_sf"/>
</dbReference>
<sequence length="418" mass="47474">MNVIKTLRRKFILISTATVIIIVAGVLGLVNTIAHMRVYTQIETYLAYIAQNGESPLPKKILQDGSWFGETEWSDDTPAFIVIITPEGYVKEARLKNITAFTKNEAVQYVLSTLNMEKQQGFLKKDRATYAYAVTRTKQNDICIAVMDCTRDMAIVQDFMWDSLLLGCICILLYVFILAVLSNQAIKPFVRNLENQKRFITNAGHELKTPIAIISANTEAMEYINGKNQWTESILKQTKRLSKLINDLIILAKVGEKTQSEFIFTRVNFSETVMEVVKSFEQMAIEQKKGFIYQIEPEICVRSEGKCLYELVNILVDNAVKYCDDEGEIKTQLTVVGRKKKEAVLTVANDFADGRNIDYSQFFERFYRGDISHSNEKAGYGIGLSIARELVQLLKGKIQIDYAEGKITFTVKFSISDK</sequence>
<dbReference type="GO" id="GO:0005886">
    <property type="term" value="C:plasma membrane"/>
    <property type="evidence" value="ECO:0007669"/>
    <property type="project" value="TreeGrafter"/>
</dbReference>
<evidence type="ECO:0000256" key="3">
    <source>
        <dbReference type="ARBA" id="ARBA00012438"/>
    </source>
</evidence>
<reference evidence="10" key="2">
    <citation type="submission" date="2021-09" db="EMBL/GenBank/DDBJ databases">
        <authorList>
            <person name="Gilroy R."/>
        </authorList>
    </citation>
    <scope>NUCLEOTIDE SEQUENCE</scope>
    <source>
        <strain evidence="10">7318</strain>
    </source>
</reference>
<evidence type="ECO:0000256" key="6">
    <source>
        <dbReference type="ARBA" id="ARBA00022777"/>
    </source>
</evidence>
<dbReference type="AlphaFoldDB" id="A0A921HMC9"/>
<dbReference type="Gene3D" id="3.30.565.10">
    <property type="entry name" value="Histidine kinase-like ATPase, C-terminal domain"/>
    <property type="match status" value="1"/>
</dbReference>
<keyword evidence="8" id="KW-1133">Transmembrane helix</keyword>
<keyword evidence="4" id="KW-0597">Phosphoprotein</keyword>
<dbReference type="PANTHER" id="PTHR45453:SF1">
    <property type="entry name" value="PHOSPHATE REGULON SENSOR PROTEIN PHOR"/>
    <property type="match status" value="1"/>
</dbReference>
<dbReference type="InterPro" id="IPR050351">
    <property type="entry name" value="BphY/WalK/GraS-like"/>
</dbReference>
<dbReference type="SUPFAM" id="SSF55874">
    <property type="entry name" value="ATPase domain of HSP90 chaperone/DNA topoisomerase II/histidine kinase"/>
    <property type="match status" value="1"/>
</dbReference>
<dbReference type="EMBL" id="DYVR01000151">
    <property type="protein sequence ID" value="HJF85100.1"/>
    <property type="molecule type" value="Genomic_DNA"/>
</dbReference>
<dbReference type="CDD" id="cd00075">
    <property type="entry name" value="HATPase"/>
    <property type="match status" value="1"/>
</dbReference>
<dbReference type="InterPro" id="IPR005467">
    <property type="entry name" value="His_kinase_dom"/>
</dbReference>
<dbReference type="SMART" id="SM00387">
    <property type="entry name" value="HATPase_c"/>
    <property type="match status" value="1"/>
</dbReference>
<evidence type="ECO:0000256" key="7">
    <source>
        <dbReference type="ARBA" id="ARBA00023012"/>
    </source>
</evidence>